<evidence type="ECO:0000313" key="3">
    <source>
        <dbReference type="RefSeq" id="XP_070447862.1"/>
    </source>
</evidence>
<organism evidence="2 4">
    <name type="scientific">Equus przewalskii</name>
    <name type="common">Przewalski's horse</name>
    <name type="synonym">Equus caballus przewalskii</name>
    <dbReference type="NCBI Taxonomy" id="9798"/>
    <lineage>
        <taxon>Eukaryota</taxon>
        <taxon>Metazoa</taxon>
        <taxon>Chordata</taxon>
        <taxon>Craniata</taxon>
        <taxon>Vertebrata</taxon>
        <taxon>Euteleostomi</taxon>
        <taxon>Mammalia</taxon>
        <taxon>Eutheria</taxon>
        <taxon>Laurasiatheria</taxon>
        <taxon>Perissodactyla</taxon>
        <taxon>Equidae</taxon>
        <taxon>Equus</taxon>
    </lineage>
</organism>
<reference evidence="3 4" key="1">
    <citation type="submission" date="2025-05" db="UniProtKB">
        <authorList>
            <consortium name="RefSeq"/>
        </authorList>
    </citation>
    <scope>IDENTIFICATION</scope>
    <source>
        <tissue evidence="3 4">Blood</tissue>
    </source>
</reference>
<feature type="compositionally biased region" description="Basic and acidic residues" evidence="1">
    <location>
        <begin position="122"/>
        <end position="132"/>
    </location>
</feature>
<dbReference type="GeneID" id="139079004"/>
<feature type="region of interest" description="Disordered" evidence="1">
    <location>
        <begin position="71"/>
        <end position="102"/>
    </location>
</feature>
<evidence type="ECO:0000313" key="4">
    <source>
        <dbReference type="RefSeq" id="XP_070447863.1"/>
    </source>
</evidence>
<dbReference type="Proteomes" id="UP001652662">
    <property type="component" value="Chromosome 23"/>
</dbReference>
<feature type="region of interest" description="Disordered" evidence="1">
    <location>
        <begin position="116"/>
        <end position="204"/>
    </location>
</feature>
<gene>
    <name evidence="3 4" type="primary">LOC139079004</name>
</gene>
<evidence type="ECO:0000313" key="2">
    <source>
        <dbReference type="Proteomes" id="UP001652662"/>
    </source>
</evidence>
<proteinExistence type="predicted"/>
<name>A0ABM4M5A0_EQUPR</name>
<dbReference type="RefSeq" id="XP_070447863.1">
    <property type="nucleotide sequence ID" value="XM_070591762.1"/>
</dbReference>
<keyword evidence="2" id="KW-1185">Reference proteome</keyword>
<sequence length="302" mass="32421">MGRRNQSETEQVCVGDCSPAWVHLRPSFVGNLLLNPLQLWVLGADLNHEVTQHKGTQLLHKWAVSYPELGTEDSAERTRHPVGDQGTEPPDQPERHPALPTASAFGWSPVSCSCHGNNPSRATREASGREAGDSEPSTRAAGVSSGGFLKHSQLGGCCPRRPVQHRGPRVPHLDSRPWDGGGTTGRDRLLRRAGSPGRTERGRQCCHHQPGLPFWLVGDSGPAGRCGCAEASLSLSSRPTAIPAPLVAAELPLWSPSGGRLPRFGTRSHCWPLLKPSPALPRAGQSPPRWPGWPCSILTSVS</sequence>
<evidence type="ECO:0000256" key="1">
    <source>
        <dbReference type="SAM" id="MobiDB-lite"/>
    </source>
</evidence>
<protein>
    <submittedName>
        <fullName evidence="3 4">Uncharacterized protein</fullName>
    </submittedName>
</protein>
<dbReference type="RefSeq" id="XP_070447862.1">
    <property type="nucleotide sequence ID" value="XM_070591761.1"/>
</dbReference>
<accession>A0ABM4M5A0</accession>